<dbReference type="GO" id="GO:0003723">
    <property type="term" value="F:RNA binding"/>
    <property type="evidence" value="ECO:0007669"/>
    <property type="project" value="InterPro"/>
</dbReference>
<dbReference type="InterPro" id="IPR020097">
    <property type="entry name" value="PsdUridine_synth_TruA_a/b_dom"/>
</dbReference>
<dbReference type="NCBIfam" id="TIGR00071">
    <property type="entry name" value="hisT_truA"/>
    <property type="match status" value="1"/>
</dbReference>
<dbReference type="SUPFAM" id="SSF55120">
    <property type="entry name" value="Pseudouridine synthase"/>
    <property type="match status" value="1"/>
</dbReference>
<dbReference type="GO" id="GO:1990481">
    <property type="term" value="P:mRNA pseudouridine synthesis"/>
    <property type="evidence" value="ECO:0007669"/>
    <property type="project" value="TreeGrafter"/>
</dbReference>
<feature type="domain" description="Pseudouridine synthase I TruA alpha/beta" evidence="4">
    <location>
        <begin position="155"/>
        <end position="269"/>
    </location>
</feature>
<gene>
    <name evidence="5" type="ORF">NQ318_005637</name>
</gene>
<evidence type="ECO:0000256" key="3">
    <source>
        <dbReference type="ARBA" id="ARBA00023235"/>
    </source>
</evidence>
<dbReference type="InterPro" id="IPR020103">
    <property type="entry name" value="PsdUridine_synth_cat_dom_sf"/>
</dbReference>
<evidence type="ECO:0000256" key="1">
    <source>
        <dbReference type="ARBA" id="ARBA00009375"/>
    </source>
</evidence>
<dbReference type="FunFam" id="3.30.70.580:FF:000007">
    <property type="entry name" value="tRNA pseudouridine synthase"/>
    <property type="match status" value="1"/>
</dbReference>
<reference evidence="5" key="1">
    <citation type="journal article" date="2023" name="Insect Mol. Biol.">
        <title>Genome sequencing provides insights into the evolution of gene families encoding plant cell wall-degrading enzymes in longhorned beetles.</title>
        <authorList>
            <person name="Shin N.R."/>
            <person name="Okamura Y."/>
            <person name="Kirsch R."/>
            <person name="Pauchet Y."/>
        </authorList>
    </citation>
    <scope>NUCLEOTIDE SEQUENCE</scope>
    <source>
        <strain evidence="5">AMC_N1</strain>
    </source>
</reference>
<dbReference type="Gene3D" id="3.30.70.660">
    <property type="entry name" value="Pseudouridine synthase I, catalytic domain, C-terminal subdomain"/>
    <property type="match status" value="1"/>
</dbReference>
<dbReference type="GO" id="GO:0031119">
    <property type="term" value="P:tRNA pseudouridine synthesis"/>
    <property type="evidence" value="ECO:0007669"/>
    <property type="project" value="TreeGrafter"/>
</dbReference>
<dbReference type="Gene3D" id="3.30.70.580">
    <property type="entry name" value="Pseudouridine synthase I, catalytic domain, N-terminal subdomain"/>
    <property type="match status" value="1"/>
</dbReference>
<evidence type="ECO:0000313" key="5">
    <source>
        <dbReference type="EMBL" id="KAJ8943636.1"/>
    </source>
</evidence>
<name>A0AAV8XX01_9CUCU</name>
<comment type="caution">
    <text evidence="5">The sequence shown here is derived from an EMBL/GenBank/DDBJ whole genome shotgun (WGS) entry which is preliminary data.</text>
</comment>
<dbReference type="PANTHER" id="PTHR11142:SF5">
    <property type="entry name" value="TRNA PSEUDOURIDINE(38_39) SYNTHASE"/>
    <property type="match status" value="1"/>
</dbReference>
<dbReference type="InterPro" id="IPR020095">
    <property type="entry name" value="PsdUridine_synth_TruA_C"/>
</dbReference>
<dbReference type="InterPro" id="IPR020094">
    <property type="entry name" value="TruA/RsuA/RluB/E/F_N"/>
</dbReference>
<dbReference type="GO" id="GO:0009982">
    <property type="term" value="F:pseudouridine synthase activity"/>
    <property type="evidence" value="ECO:0007669"/>
    <property type="project" value="InterPro"/>
</dbReference>
<dbReference type="InterPro" id="IPR001406">
    <property type="entry name" value="PsdUridine_synth_TruA"/>
</dbReference>
<keyword evidence="6" id="KW-1185">Reference proteome</keyword>
<evidence type="ECO:0000313" key="6">
    <source>
        <dbReference type="Proteomes" id="UP001162162"/>
    </source>
</evidence>
<dbReference type="Proteomes" id="UP001162162">
    <property type="component" value="Unassembled WGS sequence"/>
</dbReference>
<evidence type="ECO:0000259" key="4">
    <source>
        <dbReference type="Pfam" id="PF01416"/>
    </source>
</evidence>
<organism evidence="5 6">
    <name type="scientific">Aromia moschata</name>
    <dbReference type="NCBI Taxonomy" id="1265417"/>
    <lineage>
        <taxon>Eukaryota</taxon>
        <taxon>Metazoa</taxon>
        <taxon>Ecdysozoa</taxon>
        <taxon>Arthropoda</taxon>
        <taxon>Hexapoda</taxon>
        <taxon>Insecta</taxon>
        <taxon>Pterygota</taxon>
        <taxon>Neoptera</taxon>
        <taxon>Endopterygota</taxon>
        <taxon>Coleoptera</taxon>
        <taxon>Polyphaga</taxon>
        <taxon>Cucujiformia</taxon>
        <taxon>Chrysomeloidea</taxon>
        <taxon>Cerambycidae</taxon>
        <taxon>Cerambycinae</taxon>
        <taxon>Callichromatini</taxon>
        <taxon>Aromia</taxon>
    </lineage>
</organism>
<sequence length="348" mass="40360">MENKNQKTFDFSKYSSRHILLKIFYLGWGYQGYVTQEDTTNTIEHHLFEALTKTKLIKDRSSSNYHRCGRTDKGVSAFGQTISIDIRSNLSDNQDDIEKEINYCRVLNRVLPNDIQCIAWASTNNSFSARFDCKSRTYKYFFPKGNLNIENMQFASKKLLGTHDFRNFCKMDVGNGVVEFIRNITSIGIEPVKSYDSENEYALYVISIKGNAFLWHQIRCILGILLLIGQKKEDPSIIDELFNIEKNPRKPEYSMASEIPLNLFFSEYDDLTWHYDKDSLGQVIEKLNNIWTHTAIKQSMIKEMLNNLNENLENINGIQEENKKCLSDCLLQGVKPKKIHSCHEKANV</sequence>
<dbReference type="HAMAP" id="MF_00171">
    <property type="entry name" value="TruA"/>
    <property type="match status" value="1"/>
</dbReference>
<dbReference type="GO" id="GO:0005737">
    <property type="term" value="C:cytoplasm"/>
    <property type="evidence" value="ECO:0007669"/>
    <property type="project" value="TreeGrafter"/>
</dbReference>
<dbReference type="GO" id="GO:0005634">
    <property type="term" value="C:nucleus"/>
    <property type="evidence" value="ECO:0007669"/>
    <property type="project" value="TreeGrafter"/>
</dbReference>
<accession>A0AAV8XX01</accession>
<dbReference type="CDD" id="cd02569">
    <property type="entry name" value="PseudoU_synth_ScPus3"/>
    <property type="match status" value="1"/>
</dbReference>
<dbReference type="PANTHER" id="PTHR11142">
    <property type="entry name" value="PSEUDOURIDYLATE SYNTHASE"/>
    <property type="match status" value="1"/>
</dbReference>
<keyword evidence="3" id="KW-0413">Isomerase</keyword>
<dbReference type="AlphaFoldDB" id="A0AAV8XX01"/>
<keyword evidence="2" id="KW-0819">tRNA processing</keyword>
<evidence type="ECO:0000256" key="2">
    <source>
        <dbReference type="ARBA" id="ARBA00022694"/>
    </source>
</evidence>
<dbReference type="Pfam" id="PF01416">
    <property type="entry name" value="PseudoU_synth_1"/>
    <property type="match status" value="1"/>
</dbReference>
<dbReference type="EMBL" id="JAPWTK010000282">
    <property type="protein sequence ID" value="KAJ8943636.1"/>
    <property type="molecule type" value="Genomic_DNA"/>
</dbReference>
<dbReference type="InterPro" id="IPR041707">
    <property type="entry name" value="Pus3-like"/>
</dbReference>
<protein>
    <recommendedName>
        <fullName evidence="4">Pseudouridine synthase I TruA alpha/beta domain-containing protein</fullName>
    </recommendedName>
</protein>
<comment type="similarity">
    <text evidence="1">Belongs to the tRNA pseudouridine synthase TruA family.</text>
</comment>
<proteinExistence type="inferred from homology"/>